<protein>
    <recommendedName>
        <fullName evidence="4">Secreted protein</fullName>
    </recommendedName>
</protein>
<evidence type="ECO:0000256" key="1">
    <source>
        <dbReference type="SAM" id="Phobius"/>
    </source>
</evidence>
<name>A0ABS8S798_DATST</name>
<keyword evidence="1" id="KW-0812">Transmembrane</keyword>
<accession>A0ABS8S798</accession>
<keyword evidence="1" id="KW-1133">Transmembrane helix</keyword>
<gene>
    <name evidence="2" type="ORF">HAX54_026077</name>
</gene>
<feature type="transmembrane region" description="Helical" evidence="1">
    <location>
        <begin position="12"/>
        <end position="33"/>
    </location>
</feature>
<sequence length="119" mass="13447">MKLGAGRWPIPAVYRWVLAYYAHAGCVLLGAGLQPMSGLCVARCWPTTPMPAVCRWAEKKANWDEHFSVSADMKCSDIQRQQLVKFASVSTEIPRTFIFTIFKYKISSSCAHLMFLRIS</sequence>
<comment type="caution">
    <text evidence="2">The sequence shown here is derived from an EMBL/GenBank/DDBJ whole genome shotgun (WGS) entry which is preliminary data.</text>
</comment>
<reference evidence="2 3" key="1">
    <citation type="journal article" date="2021" name="BMC Genomics">
        <title>Datura genome reveals duplications of psychoactive alkaloid biosynthetic genes and high mutation rate following tissue culture.</title>
        <authorList>
            <person name="Rajewski A."/>
            <person name="Carter-House D."/>
            <person name="Stajich J."/>
            <person name="Litt A."/>
        </authorList>
    </citation>
    <scope>NUCLEOTIDE SEQUENCE [LARGE SCALE GENOMIC DNA]</scope>
    <source>
        <strain evidence="2">AR-01</strain>
    </source>
</reference>
<keyword evidence="1" id="KW-0472">Membrane</keyword>
<keyword evidence="3" id="KW-1185">Reference proteome</keyword>
<evidence type="ECO:0008006" key="4">
    <source>
        <dbReference type="Google" id="ProtNLM"/>
    </source>
</evidence>
<evidence type="ECO:0000313" key="2">
    <source>
        <dbReference type="EMBL" id="MCD7454783.1"/>
    </source>
</evidence>
<evidence type="ECO:0000313" key="3">
    <source>
        <dbReference type="Proteomes" id="UP000823775"/>
    </source>
</evidence>
<dbReference type="Proteomes" id="UP000823775">
    <property type="component" value="Unassembled WGS sequence"/>
</dbReference>
<proteinExistence type="predicted"/>
<organism evidence="2 3">
    <name type="scientific">Datura stramonium</name>
    <name type="common">Jimsonweed</name>
    <name type="synonym">Common thornapple</name>
    <dbReference type="NCBI Taxonomy" id="4076"/>
    <lineage>
        <taxon>Eukaryota</taxon>
        <taxon>Viridiplantae</taxon>
        <taxon>Streptophyta</taxon>
        <taxon>Embryophyta</taxon>
        <taxon>Tracheophyta</taxon>
        <taxon>Spermatophyta</taxon>
        <taxon>Magnoliopsida</taxon>
        <taxon>eudicotyledons</taxon>
        <taxon>Gunneridae</taxon>
        <taxon>Pentapetalae</taxon>
        <taxon>asterids</taxon>
        <taxon>lamiids</taxon>
        <taxon>Solanales</taxon>
        <taxon>Solanaceae</taxon>
        <taxon>Solanoideae</taxon>
        <taxon>Datureae</taxon>
        <taxon>Datura</taxon>
    </lineage>
</organism>
<dbReference type="EMBL" id="JACEIK010000317">
    <property type="protein sequence ID" value="MCD7454783.1"/>
    <property type="molecule type" value="Genomic_DNA"/>
</dbReference>